<protein>
    <recommendedName>
        <fullName evidence="2">Integrase catalytic domain-containing protein</fullName>
    </recommendedName>
</protein>
<dbReference type="Pfam" id="PF00665">
    <property type="entry name" value="rve"/>
    <property type="match status" value="1"/>
</dbReference>
<evidence type="ECO:0000313" key="4">
    <source>
        <dbReference type="Proteomes" id="UP001174136"/>
    </source>
</evidence>
<proteinExistence type="predicted"/>
<feature type="region of interest" description="Disordered" evidence="1">
    <location>
        <begin position="166"/>
        <end position="190"/>
    </location>
</feature>
<reference evidence="3" key="1">
    <citation type="journal article" date="2023" name="Front. Mar. Sci.">
        <title>A new Merluccius polli reference genome to investigate the effects of global change in West African waters.</title>
        <authorList>
            <person name="Mateo J.L."/>
            <person name="Blanco-Fernandez C."/>
            <person name="Garcia-Vazquez E."/>
            <person name="Machado-Schiaffino G."/>
        </authorList>
    </citation>
    <scope>NUCLEOTIDE SEQUENCE</scope>
    <source>
        <strain evidence="3">C29</strain>
        <tissue evidence="3">Fin</tissue>
    </source>
</reference>
<feature type="domain" description="Integrase catalytic" evidence="2">
    <location>
        <begin position="5"/>
        <end position="172"/>
    </location>
</feature>
<evidence type="ECO:0000256" key="1">
    <source>
        <dbReference type="SAM" id="MobiDB-lite"/>
    </source>
</evidence>
<feature type="compositionally biased region" description="Basic residues" evidence="1">
    <location>
        <begin position="172"/>
        <end position="190"/>
    </location>
</feature>
<evidence type="ECO:0000259" key="2">
    <source>
        <dbReference type="PROSITE" id="PS50994"/>
    </source>
</evidence>
<dbReference type="EMBL" id="JAOPHQ010004458">
    <property type="protein sequence ID" value="KAK0139297.1"/>
    <property type="molecule type" value="Genomic_DNA"/>
</dbReference>
<dbReference type="InterPro" id="IPR050951">
    <property type="entry name" value="Retrovirus_Pol_polyprotein"/>
</dbReference>
<accession>A0AA47NX72</accession>
<organism evidence="3 4">
    <name type="scientific">Merluccius polli</name>
    <name type="common">Benguela hake</name>
    <name type="synonym">Merluccius cadenati</name>
    <dbReference type="NCBI Taxonomy" id="89951"/>
    <lineage>
        <taxon>Eukaryota</taxon>
        <taxon>Metazoa</taxon>
        <taxon>Chordata</taxon>
        <taxon>Craniata</taxon>
        <taxon>Vertebrata</taxon>
        <taxon>Euteleostomi</taxon>
        <taxon>Actinopterygii</taxon>
        <taxon>Neopterygii</taxon>
        <taxon>Teleostei</taxon>
        <taxon>Neoteleostei</taxon>
        <taxon>Acanthomorphata</taxon>
        <taxon>Zeiogadaria</taxon>
        <taxon>Gadariae</taxon>
        <taxon>Gadiformes</taxon>
        <taxon>Gadoidei</taxon>
        <taxon>Merlucciidae</taxon>
        <taxon>Merluccius</taxon>
    </lineage>
</organism>
<keyword evidence="4" id="KW-1185">Reference proteome</keyword>
<evidence type="ECO:0000313" key="3">
    <source>
        <dbReference type="EMBL" id="KAK0139297.1"/>
    </source>
</evidence>
<dbReference type="PANTHER" id="PTHR37984">
    <property type="entry name" value="PROTEIN CBG26694"/>
    <property type="match status" value="1"/>
</dbReference>
<dbReference type="GO" id="GO:0003676">
    <property type="term" value="F:nucleic acid binding"/>
    <property type="evidence" value="ECO:0007669"/>
    <property type="project" value="InterPro"/>
</dbReference>
<gene>
    <name evidence="3" type="ORF">N1851_024068</name>
</gene>
<dbReference type="SUPFAM" id="SSF53098">
    <property type="entry name" value="Ribonuclease H-like"/>
    <property type="match status" value="1"/>
</dbReference>
<dbReference type="AlphaFoldDB" id="A0AA47NX72"/>
<dbReference type="PANTHER" id="PTHR37984:SF8">
    <property type="entry name" value="CCHC-TYPE DOMAIN-CONTAINING PROTEIN"/>
    <property type="match status" value="1"/>
</dbReference>
<dbReference type="PROSITE" id="PS50994">
    <property type="entry name" value="INTEGRASE"/>
    <property type="match status" value="1"/>
</dbReference>
<dbReference type="InterPro" id="IPR036397">
    <property type="entry name" value="RNaseH_sf"/>
</dbReference>
<dbReference type="InterPro" id="IPR001584">
    <property type="entry name" value="Integrase_cat-core"/>
</dbReference>
<dbReference type="Proteomes" id="UP001174136">
    <property type="component" value="Unassembled WGS sequence"/>
</dbReference>
<sequence length="190" mass="21371">MPHPVPYRPYFKAGADLFDCNGKSFIVVTDYISNFPEVGQLQSTSSKAVISYLKTVFARHSIPCELFTDNGSQFSSCEFASFAKEWGFHHTTSSPTYPKSNGLAESSVKTVKGLMKKAVDGDDFQKSLLIYRSAPLQNSLSPAQMLMGRRVCSKLPISEDLLTPRSANKVWKEKKRQKEKQKRLHDRTAK</sequence>
<dbReference type="Gene3D" id="3.30.420.10">
    <property type="entry name" value="Ribonuclease H-like superfamily/Ribonuclease H"/>
    <property type="match status" value="1"/>
</dbReference>
<dbReference type="GO" id="GO:0015074">
    <property type="term" value="P:DNA integration"/>
    <property type="evidence" value="ECO:0007669"/>
    <property type="project" value="InterPro"/>
</dbReference>
<name>A0AA47NX72_MERPO</name>
<dbReference type="FunFam" id="3.30.420.10:FF:000063">
    <property type="entry name" value="Retrovirus-related Pol polyprotein from transposon 297-like Protein"/>
    <property type="match status" value="1"/>
</dbReference>
<dbReference type="InterPro" id="IPR012337">
    <property type="entry name" value="RNaseH-like_sf"/>
</dbReference>
<comment type="caution">
    <text evidence="3">The sequence shown here is derived from an EMBL/GenBank/DDBJ whole genome shotgun (WGS) entry which is preliminary data.</text>
</comment>